<organism evidence="8 9">
    <name type="scientific">Desulforamulus ferrireducens</name>
    <dbReference type="NCBI Taxonomy" id="1833852"/>
    <lineage>
        <taxon>Bacteria</taxon>
        <taxon>Bacillati</taxon>
        <taxon>Bacillota</taxon>
        <taxon>Clostridia</taxon>
        <taxon>Eubacteriales</taxon>
        <taxon>Peptococcaceae</taxon>
        <taxon>Desulforamulus</taxon>
    </lineage>
</organism>
<comment type="function">
    <text evidence="4">May be an activator protein for the gylABX operon.</text>
</comment>
<feature type="domain" description="HTH iclR-type" evidence="6">
    <location>
        <begin position="8"/>
        <end position="69"/>
    </location>
</feature>
<reference evidence="8 9" key="1">
    <citation type="journal article" date="2016" name="Int. J. Syst. Evol. Microbiol.">
        <title>Desulfotomaculum ferrireducens sp. nov., a moderately thermophilic sulfate-reducing and dissimilatory Fe(III)-reducing bacterium isolated from compost.</title>
        <authorList>
            <person name="Yang G."/>
            <person name="Guo J."/>
            <person name="Zhuang L."/>
            <person name="Yuan Y."/>
            <person name="Zhou S."/>
        </authorList>
    </citation>
    <scope>NUCLEOTIDE SEQUENCE [LARGE SCALE GENOMIC DNA]</scope>
    <source>
        <strain evidence="8 9">GSS09</strain>
    </source>
</reference>
<sequence>MKDTKGKVQSLDRAFQLIEIIANAQEPLTLKKVTELASLPKPTTYRILSSLESWGYVELDERKGYKLGVKFLQLGAKVQEELDIRKVARPYLKKLNDLTKETVFLSILHKGRGLYIDKLDGQHSVRLVAQVGSLNYLHCSGLGKCLLAGLPEEEQKQRLRNMELPKITENTITDPEILFDQLKTIKEQGYAIDNMEGEEGVRCIAAPIKDHRGKVVAAVSISGPAARITLEVIETDLKKALLETAQEISRALGYKN</sequence>
<gene>
    <name evidence="8" type="ORF">B0537_06010</name>
</gene>
<dbReference type="InterPro" id="IPR036390">
    <property type="entry name" value="WH_DNA-bd_sf"/>
</dbReference>
<dbReference type="RefSeq" id="WP_077713641.1">
    <property type="nucleotide sequence ID" value="NZ_CP019698.1"/>
</dbReference>
<keyword evidence="3" id="KW-0804">Transcription</keyword>
<evidence type="ECO:0000256" key="3">
    <source>
        <dbReference type="ARBA" id="ARBA00023163"/>
    </source>
</evidence>
<dbReference type="GO" id="GO:0003677">
    <property type="term" value="F:DNA binding"/>
    <property type="evidence" value="ECO:0007669"/>
    <property type="project" value="UniProtKB-KW"/>
</dbReference>
<evidence type="ECO:0000313" key="8">
    <source>
        <dbReference type="EMBL" id="AQS58674.1"/>
    </source>
</evidence>
<keyword evidence="1" id="KW-0805">Transcription regulation</keyword>
<dbReference type="PANTHER" id="PTHR30136:SF24">
    <property type="entry name" value="HTH-TYPE TRANSCRIPTIONAL REPRESSOR ALLR"/>
    <property type="match status" value="1"/>
</dbReference>
<evidence type="ECO:0000313" key="9">
    <source>
        <dbReference type="Proteomes" id="UP000189464"/>
    </source>
</evidence>
<dbReference type="Pfam" id="PF09339">
    <property type="entry name" value="HTH_IclR"/>
    <property type="match status" value="1"/>
</dbReference>
<dbReference type="GO" id="GO:0003700">
    <property type="term" value="F:DNA-binding transcription factor activity"/>
    <property type="evidence" value="ECO:0007669"/>
    <property type="project" value="TreeGrafter"/>
</dbReference>
<dbReference type="InterPro" id="IPR050707">
    <property type="entry name" value="HTH_MetabolicPath_Reg"/>
</dbReference>
<evidence type="ECO:0000256" key="4">
    <source>
        <dbReference type="ARBA" id="ARBA00058938"/>
    </source>
</evidence>
<dbReference type="Proteomes" id="UP000189464">
    <property type="component" value="Chromosome"/>
</dbReference>
<dbReference type="Pfam" id="PF01614">
    <property type="entry name" value="IclR_C"/>
    <property type="match status" value="1"/>
</dbReference>
<dbReference type="InterPro" id="IPR029016">
    <property type="entry name" value="GAF-like_dom_sf"/>
</dbReference>
<dbReference type="KEGG" id="dfg:B0537_06010"/>
<evidence type="ECO:0000259" key="6">
    <source>
        <dbReference type="PROSITE" id="PS51077"/>
    </source>
</evidence>
<dbReference type="PANTHER" id="PTHR30136">
    <property type="entry name" value="HELIX-TURN-HELIX TRANSCRIPTIONAL REGULATOR, ICLR FAMILY"/>
    <property type="match status" value="1"/>
</dbReference>
<dbReference type="SMART" id="SM00346">
    <property type="entry name" value="HTH_ICLR"/>
    <property type="match status" value="1"/>
</dbReference>
<dbReference type="AlphaFoldDB" id="A0A1S6IV64"/>
<proteinExistence type="predicted"/>
<evidence type="ECO:0000256" key="5">
    <source>
        <dbReference type="ARBA" id="ARBA00070406"/>
    </source>
</evidence>
<dbReference type="SUPFAM" id="SSF55781">
    <property type="entry name" value="GAF domain-like"/>
    <property type="match status" value="1"/>
</dbReference>
<dbReference type="InterPro" id="IPR036388">
    <property type="entry name" value="WH-like_DNA-bd_sf"/>
</dbReference>
<dbReference type="Gene3D" id="1.10.10.10">
    <property type="entry name" value="Winged helix-like DNA-binding domain superfamily/Winged helix DNA-binding domain"/>
    <property type="match status" value="1"/>
</dbReference>
<dbReference type="SUPFAM" id="SSF46785">
    <property type="entry name" value="Winged helix' DNA-binding domain"/>
    <property type="match status" value="1"/>
</dbReference>
<dbReference type="Gene3D" id="3.30.450.40">
    <property type="match status" value="1"/>
</dbReference>
<feature type="domain" description="IclR-ED" evidence="7">
    <location>
        <begin position="70"/>
        <end position="254"/>
    </location>
</feature>
<dbReference type="OrthoDB" id="9791752at2"/>
<dbReference type="STRING" id="1833852.B0537_06010"/>
<evidence type="ECO:0000256" key="1">
    <source>
        <dbReference type="ARBA" id="ARBA00023015"/>
    </source>
</evidence>
<evidence type="ECO:0000256" key="2">
    <source>
        <dbReference type="ARBA" id="ARBA00023125"/>
    </source>
</evidence>
<accession>A0A1S6IV64</accession>
<protein>
    <recommendedName>
        <fullName evidence="5">Glycerol operon regulatory protein</fullName>
    </recommendedName>
</protein>
<dbReference type="PROSITE" id="PS51077">
    <property type="entry name" value="HTH_ICLR"/>
    <property type="match status" value="1"/>
</dbReference>
<dbReference type="GO" id="GO:0045892">
    <property type="term" value="P:negative regulation of DNA-templated transcription"/>
    <property type="evidence" value="ECO:0007669"/>
    <property type="project" value="TreeGrafter"/>
</dbReference>
<dbReference type="FunFam" id="1.10.10.10:FF:000056">
    <property type="entry name" value="IclR family transcriptional regulator"/>
    <property type="match status" value="1"/>
</dbReference>
<keyword evidence="2" id="KW-0238">DNA-binding</keyword>
<name>A0A1S6IV64_9FIRM</name>
<dbReference type="PROSITE" id="PS51078">
    <property type="entry name" value="ICLR_ED"/>
    <property type="match status" value="1"/>
</dbReference>
<evidence type="ECO:0000259" key="7">
    <source>
        <dbReference type="PROSITE" id="PS51078"/>
    </source>
</evidence>
<keyword evidence="9" id="KW-1185">Reference proteome</keyword>
<dbReference type="InterPro" id="IPR014757">
    <property type="entry name" value="Tscrpt_reg_IclR_C"/>
</dbReference>
<dbReference type="InterPro" id="IPR005471">
    <property type="entry name" value="Tscrpt_reg_IclR_N"/>
</dbReference>
<dbReference type="EMBL" id="CP019698">
    <property type="protein sequence ID" value="AQS58674.1"/>
    <property type="molecule type" value="Genomic_DNA"/>
</dbReference>